<keyword evidence="3" id="KW-1185">Reference proteome</keyword>
<organism evidence="2 3">
    <name type="scientific">Heracleum sosnowskyi</name>
    <dbReference type="NCBI Taxonomy" id="360622"/>
    <lineage>
        <taxon>Eukaryota</taxon>
        <taxon>Viridiplantae</taxon>
        <taxon>Streptophyta</taxon>
        <taxon>Embryophyta</taxon>
        <taxon>Tracheophyta</taxon>
        <taxon>Spermatophyta</taxon>
        <taxon>Magnoliopsida</taxon>
        <taxon>eudicotyledons</taxon>
        <taxon>Gunneridae</taxon>
        <taxon>Pentapetalae</taxon>
        <taxon>asterids</taxon>
        <taxon>campanulids</taxon>
        <taxon>Apiales</taxon>
        <taxon>Apiaceae</taxon>
        <taxon>Apioideae</taxon>
        <taxon>apioid superclade</taxon>
        <taxon>Tordylieae</taxon>
        <taxon>Tordyliinae</taxon>
        <taxon>Heracleum</taxon>
    </lineage>
</organism>
<proteinExistence type="predicted"/>
<protein>
    <submittedName>
        <fullName evidence="2">Uncharacterized protein</fullName>
    </submittedName>
</protein>
<reference evidence="2" key="1">
    <citation type="submission" date="2023-02" db="EMBL/GenBank/DDBJ databases">
        <title>Genome of toxic invasive species Heracleum sosnowskyi carries increased number of genes despite the absence of recent whole-genome duplications.</title>
        <authorList>
            <person name="Schelkunov M."/>
            <person name="Shtratnikova V."/>
            <person name="Makarenko M."/>
            <person name="Klepikova A."/>
            <person name="Omelchenko D."/>
            <person name="Novikova G."/>
            <person name="Obukhova E."/>
            <person name="Bogdanov V."/>
            <person name="Penin A."/>
            <person name="Logacheva M."/>
        </authorList>
    </citation>
    <scope>NUCLEOTIDE SEQUENCE</scope>
    <source>
        <strain evidence="2">Hsosn_3</strain>
        <tissue evidence="2">Leaf</tissue>
    </source>
</reference>
<accession>A0AAD8HGH6</accession>
<comment type="caution">
    <text evidence="2">The sequence shown here is derived from an EMBL/GenBank/DDBJ whole genome shotgun (WGS) entry which is preliminary data.</text>
</comment>
<dbReference type="EMBL" id="JAUIZM010000009">
    <property type="protein sequence ID" value="KAK1365924.1"/>
    <property type="molecule type" value="Genomic_DNA"/>
</dbReference>
<sequence length="109" mass="12406">MFPVEHLITDITEVVFILCTLYIYNYNNSSPKLSVESFHTSCQGTTLDDTPPVIKNIVGKRCAFDVKINAYNTERGCEECVRYAEDEGDKKGDETAKKRSKRWLNTCST</sequence>
<feature type="region of interest" description="Disordered" evidence="1">
    <location>
        <begin position="86"/>
        <end position="109"/>
    </location>
</feature>
<gene>
    <name evidence="2" type="ORF">POM88_041485</name>
</gene>
<evidence type="ECO:0000256" key="1">
    <source>
        <dbReference type="SAM" id="MobiDB-lite"/>
    </source>
</evidence>
<reference evidence="2" key="2">
    <citation type="submission" date="2023-05" db="EMBL/GenBank/DDBJ databases">
        <authorList>
            <person name="Schelkunov M.I."/>
        </authorList>
    </citation>
    <scope>NUCLEOTIDE SEQUENCE</scope>
    <source>
        <strain evidence="2">Hsosn_3</strain>
        <tissue evidence="2">Leaf</tissue>
    </source>
</reference>
<feature type="compositionally biased region" description="Basic and acidic residues" evidence="1">
    <location>
        <begin position="86"/>
        <end position="97"/>
    </location>
</feature>
<evidence type="ECO:0000313" key="2">
    <source>
        <dbReference type="EMBL" id="KAK1365924.1"/>
    </source>
</evidence>
<name>A0AAD8HGH6_9APIA</name>
<evidence type="ECO:0000313" key="3">
    <source>
        <dbReference type="Proteomes" id="UP001237642"/>
    </source>
</evidence>
<dbReference type="AlphaFoldDB" id="A0AAD8HGH6"/>
<dbReference type="Proteomes" id="UP001237642">
    <property type="component" value="Unassembled WGS sequence"/>
</dbReference>